<reference evidence="1 2" key="1">
    <citation type="journal article" date="2019" name="Nat. Ecol. Evol.">
        <title>Megaphylogeny resolves global patterns of mushroom evolution.</title>
        <authorList>
            <person name="Varga T."/>
            <person name="Krizsan K."/>
            <person name="Foldi C."/>
            <person name="Dima B."/>
            <person name="Sanchez-Garcia M."/>
            <person name="Sanchez-Ramirez S."/>
            <person name="Szollosi G.J."/>
            <person name="Szarkandi J.G."/>
            <person name="Papp V."/>
            <person name="Albert L."/>
            <person name="Andreopoulos W."/>
            <person name="Angelini C."/>
            <person name="Antonin V."/>
            <person name="Barry K.W."/>
            <person name="Bougher N.L."/>
            <person name="Buchanan P."/>
            <person name="Buyck B."/>
            <person name="Bense V."/>
            <person name="Catcheside P."/>
            <person name="Chovatia M."/>
            <person name="Cooper J."/>
            <person name="Damon W."/>
            <person name="Desjardin D."/>
            <person name="Finy P."/>
            <person name="Geml J."/>
            <person name="Haridas S."/>
            <person name="Hughes K."/>
            <person name="Justo A."/>
            <person name="Karasinski D."/>
            <person name="Kautmanova I."/>
            <person name="Kiss B."/>
            <person name="Kocsube S."/>
            <person name="Kotiranta H."/>
            <person name="LaButti K.M."/>
            <person name="Lechner B.E."/>
            <person name="Liimatainen K."/>
            <person name="Lipzen A."/>
            <person name="Lukacs Z."/>
            <person name="Mihaltcheva S."/>
            <person name="Morgado L.N."/>
            <person name="Niskanen T."/>
            <person name="Noordeloos M.E."/>
            <person name="Ohm R.A."/>
            <person name="Ortiz-Santana B."/>
            <person name="Ovrebo C."/>
            <person name="Racz N."/>
            <person name="Riley R."/>
            <person name="Savchenko A."/>
            <person name="Shiryaev A."/>
            <person name="Soop K."/>
            <person name="Spirin V."/>
            <person name="Szebenyi C."/>
            <person name="Tomsovsky M."/>
            <person name="Tulloss R.E."/>
            <person name="Uehling J."/>
            <person name="Grigoriev I.V."/>
            <person name="Vagvolgyi C."/>
            <person name="Papp T."/>
            <person name="Martin F.M."/>
            <person name="Miettinen O."/>
            <person name="Hibbett D.S."/>
            <person name="Nagy L.G."/>
        </authorList>
    </citation>
    <scope>NUCLEOTIDE SEQUENCE [LARGE SCALE GENOMIC DNA]</scope>
    <source>
        <strain evidence="1 2">NL-1719</strain>
    </source>
</reference>
<gene>
    <name evidence="1" type="ORF">BDN72DRAFT_683046</name>
</gene>
<evidence type="ECO:0000313" key="1">
    <source>
        <dbReference type="EMBL" id="TFK68322.1"/>
    </source>
</evidence>
<organism evidence="1 2">
    <name type="scientific">Pluteus cervinus</name>
    <dbReference type="NCBI Taxonomy" id="181527"/>
    <lineage>
        <taxon>Eukaryota</taxon>
        <taxon>Fungi</taxon>
        <taxon>Dikarya</taxon>
        <taxon>Basidiomycota</taxon>
        <taxon>Agaricomycotina</taxon>
        <taxon>Agaricomycetes</taxon>
        <taxon>Agaricomycetidae</taxon>
        <taxon>Agaricales</taxon>
        <taxon>Pluteineae</taxon>
        <taxon>Pluteaceae</taxon>
        <taxon>Pluteus</taxon>
    </lineage>
</organism>
<proteinExistence type="predicted"/>
<evidence type="ECO:0000313" key="2">
    <source>
        <dbReference type="Proteomes" id="UP000308600"/>
    </source>
</evidence>
<keyword evidence="2" id="KW-1185">Reference proteome</keyword>
<dbReference type="Proteomes" id="UP000308600">
    <property type="component" value="Unassembled WGS sequence"/>
</dbReference>
<name>A0ACD3ARS7_9AGAR</name>
<protein>
    <submittedName>
        <fullName evidence="1">Histone-fold-containing protein</fullName>
    </submittedName>
</protein>
<dbReference type="EMBL" id="ML208354">
    <property type="protein sequence ID" value="TFK68322.1"/>
    <property type="molecule type" value="Genomic_DNA"/>
</dbReference>
<sequence length="303" mass="31572">MPRATNSSGPISAQAQQDQVSEGIDNFELPKALVTKIARSTIPDNAELQKDTVLSLVKGSTVFINYLAATAHDVAASKQHKSISASDMMKALEMMEFGDIVEQIQAELLVYRELAKTDKSKRGTSGIGGSSGGEGDPISPVSVSGSGTTGGGPAIIPPGVPGSGGTPNVDADGEGVSATKLKVRFTVPPTIKAKQGAAPASGKVGKKEKGKGKAREEDATVTNQGKKEVTNKSKKEKGVGIKEKGKGKAKEAAQPQPPVPAPADATISRDQLRLEEDEDEYAYETPDSAYADDHSDREDCLVS</sequence>
<accession>A0ACD3ARS7</accession>